<sequence length="75" mass="8572">MFDLFICASLAYAYIKKVDIEISRLGWLCIALLLLMFVSLLHAVNHYEGAAFILRYVGSVLLSYYLLKMYGIDMA</sequence>
<proteinExistence type="predicted"/>
<gene>
    <name evidence="2" type="ORF">AC626_10395</name>
</gene>
<evidence type="ECO:0000313" key="3">
    <source>
        <dbReference type="Proteomes" id="UP000036850"/>
    </source>
</evidence>
<dbReference type="Proteomes" id="UP000036850">
    <property type="component" value="Unassembled WGS sequence"/>
</dbReference>
<protein>
    <submittedName>
        <fullName evidence="2">Uncharacterized protein</fullName>
    </submittedName>
</protein>
<keyword evidence="1" id="KW-0812">Transmembrane</keyword>
<organism evidence="2 3">
    <name type="scientific">Pseudoalteromonas rubra</name>
    <dbReference type="NCBI Taxonomy" id="43658"/>
    <lineage>
        <taxon>Bacteria</taxon>
        <taxon>Pseudomonadati</taxon>
        <taxon>Pseudomonadota</taxon>
        <taxon>Gammaproteobacteria</taxon>
        <taxon>Alteromonadales</taxon>
        <taxon>Pseudoalteromonadaceae</taxon>
        <taxon>Pseudoalteromonas</taxon>
    </lineage>
</organism>
<evidence type="ECO:0000313" key="2">
    <source>
        <dbReference type="EMBL" id="KNC67484.1"/>
    </source>
</evidence>
<dbReference type="EMBL" id="LFZX01000066">
    <property type="protein sequence ID" value="KNC67484.1"/>
    <property type="molecule type" value="Genomic_DNA"/>
</dbReference>
<dbReference type="PATRIC" id="fig|43658.6.peg.5918"/>
<comment type="caution">
    <text evidence="2">The sequence shown here is derived from an EMBL/GenBank/DDBJ whole genome shotgun (WGS) entry which is preliminary data.</text>
</comment>
<accession>A0A0L0ESU4</accession>
<dbReference type="AlphaFoldDB" id="A0A0L0ESU4"/>
<reference evidence="3" key="1">
    <citation type="submission" date="2015-07" db="EMBL/GenBank/DDBJ databases">
        <title>Draft genome sequence of a Pseudoalteromonas rubra strain, OCN096, isolated from Kaneohe Bay, Oahu, Hawaii.</title>
        <authorList>
            <person name="Beurmann S."/>
            <person name="Ushijima B."/>
            <person name="Belcaid M."/>
            <person name="Callahan S.M."/>
            <person name="Aeby G.S."/>
        </authorList>
    </citation>
    <scope>NUCLEOTIDE SEQUENCE [LARGE SCALE GENOMIC DNA]</scope>
    <source>
        <strain evidence="3">OCN096</strain>
    </source>
</reference>
<keyword evidence="1" id="KW-0472">Membrane</keyword>
<keyword evidence="1" id="KW-1133">Transmembrane helix</keyword>
<evidence type="ECO:0000256" key="1">
    <source>
        <dbReference type="SAM" id="Phobius"/>
    </source>
</evidence>
<feature type="transmembrane region" description="Helical" evidence="1">
    <location>
        <begin position="50"/>
        <end position="67"/>
    </location>
</feature>
<name>A0A0L0ESU4_9GAMM</name>
<feature type="transmembrane region" description="Helical" evidence="1">
    <location>
        <begin position="25"/>
        <end position="44"/>
    </location>
</feature>